<dbReference type="InterPro" id="IPR027417">
    <property type="entry name" value="P-loop_NTPase"/>
</dbReference>
<evidence type="ECO:0000313" key="4">
    <source>
        <dbReference type="Proteomes" id="UP001592528"/>
    </source>
</evidence>
<dbReference type="Pfam" id="PF13646">
    <property type="entry name" value="HEAT_2"/>
    <property type="match status" value="1"/>
</dbReference>
<accession>A0ABV6V1D6</accession>
<feature type="region of interest" description="Disordered" evidence="1">
    <location>
        <begin position="223"/>
        <end position="249"/>
    </location>
</feature>
<dbReference type="InterPro" id="IPR007111">
    <property type="entry name" value="NACHT_NTPase"/>
</dbReference>
<name>A0ABV6V1D6_9ACTN</name>
<dbReference type="PROSITE" id="PS50837">
    <property type="entry name" value="NACHT"/>
    <property type="match status" value="1"/>
</dbReference>
<evidence type="ECO:0000259" key="2">
    <source>
        <dbReference type="PROSITE" id="PS50837"/>
    </source>
</evidence>
<feature type="compositionally biased region" description="Polar residues" evidence="1">
    <location>
        <begin position="235"/>
        <end position="249"/>
    </location>
</feature>
<dbReference type="Gene3D" id="3.40.50.300">
    <property type="entry name" value="P-loop containing nucleotide triphosphate hydrolases"/>
    <property type="match status" value="1"/>
</dbReference>
<protein>
    <submittedName>
        <fullName evidence="3">HEAT repeat domain-containing protein</fullName>
    </submittedName>
</protein>
<reference evidence="3 4" key="1">
    <citation type="submission" date="2024-09" db="EMBL/GenBank/DDBJ databases">
        <authorList>
            <person name="Lee S.D."/>
        </authorList>
    </citation>
    <scope>NUCLEOTIDE SEQUENCE [LARGE SCALE GENOMIC DNA]</scope>
    <source>
        <strain evidence="3 4">N1-5</strain>
    </source>
</reference>
<dbReference type="InterPro" id="IPR011989">
    <property type="entry name" value="ARM-like"/>
</dbReference>
<dbReference type="RefSeq" id="WP_198037689.1">
    <property type="nucleotide sequence ID" value="NZ_JBHEZZ010000049.1"/>
</dbReference>
<evidence type="ECO:0000256" key="1">
    <source>
        <dbReference type="SAM" id="MobiDB-lite"/>
    </source>
</evidence>
<dbReference type="PANTHER" id="PTHR46844:SF1">
    <property type="entry name" value="SLR5058 PROTEIN"/>
    <property type="match status" value="1"/>
</dbReference>
<organism evidence="3 4">
    <name type="scientific">Streptacidiphilus cavernicola</name>
    <dbReference type="NCBI Taxonomy" id="3342716"/>
    <lineage>
        <taxon>Bacteria</taxon>
        <taxon>Bacillati</taxon>
        <taxon>Actinomycetota</taxon>
        <taxon>Actinomycetes</taxon>
        <taxon>Kitasatosporales</taxon>
        <taxon>Streptomycetaceae</taxon>
        <taxon>Streptacidiphilus</taxon>
    </lineage>
</organism>
<dbReference type="SUPFAM" id="SSF52540">
    <property type="entry name" value="P-loop containing nucleoside triphosphate hydrolases"/>
    <property type="match status" value="1"/>
</dbReference>
<sequence>MTSKPRRSYGSGTIAGLLTLARGACYWPDCGEPTIRMVDGEPVQNLQIAHIRAFEENGPRFDPTWSVDERNQFDNLIMLCTPHHKVIDGPRSAEFPVELLLRWKSAREADGLDALEGLGDLTKADLGEMIAEAQTELLDRLGPALDQFAKTALDARTDAAVREYLQRVVQTYSRLNLDVLGDTGRAGEQPQIGLREVFEAPRLAWDWPRHRLPERLSRDVLDRGELENGDLPGRSSPTDTTNRRGQPSQSVLDVLGSEQGRRLVVLGDPGAGKTTLTKYLALALAGGLDNPPDGLALMKGAVPIVVELRRVADPRWIGRTIEDYWAEHNAAQRMGLPREALETLLGQGQHPVVMVFDGLDEVFDPARRADIAKHITAFSQGHPHVRTVVTSRSVGFQEGEFTRADFRVAKLEDLTRPQITSFIGRWYTAADPDSPAEAARLARRLTDAVRDFPSVAELAGNPLLLTILAAIGLGSSIPRDRRDVYEHAVEVLAGRWDRDAKNLRLPRHAHPDVAHAIDELDGRTLQDLLECIAARVQEGQQGPGGTSDAAGPLIDVGDLEQMIRDFVLNLGYATPVARTVARAMIERLYERAFLIHPFGAQTYGFVHRIFLEYLAARDLSHRYRQWDEEQLIDMLAERAVDPGWREVVLLFLGMVSRDAEALHARFVARLLRMHRRAGSAPHFRTAGDTEFLDLALQALAEAHRIGRAPSHSALTPEQAESSLPVQSDAVIDEITALLGALPGVTFPRAVTVLPTFPGSWSGRERFRRWYLPHVVLGDRVSLTATGLALAMCRDVREAITLAGVTWNETGASVMRALGARWAHEAGVRETVLTLAVSEDAATELRAEALRVLGENFGEDADTRRLLIETASVVGSHPQIRGSALVMLAKHCSAAPDCRRIVLAVANNPEAEPGVRSRVLGALARYWTRDSAAHRAVFRATSDRSAEVRSGAWNALTQSGVTGEDLRRGALTAITAQDAQERLAAMRLLGSWWSHDEEVRGAVLASAIGNPDDQALLHTLGEYWGEDREVRTLLLDVARDSSRPQHVRGAACWVLSEHWRDDEEVRQLLLFLAREGEAEVRSKVMEALSEGWESDDEVRRTMIAAANESGIELHWFAMELAGFSWPGDPGIRQALLAAVHDENSGIRWFAIETLAQRWPQDEDVRQVVLASVADQEEVVRRTAVKALGDQWPHDREARQSVLAAIGDSHPYVRSDALEVAGDRWPSDDEVRRLAQEASHDPEPLVAVTALRVLVQRWPLDDETHAAVVRSLDGPEQIDALRLLALVWPEHSETVSAIQQVREKDPTTHTATSQLLSLVAASGSSSGASARD</sequence>
<feature type="domain" description="NACHT" evidence="2">
    <location>
        <begin position="261"/>
        <end position="362"/>
    </location>
</feature>
<dbReference type="Gene3D" id="1.25.10.10">
    <property type="entry name" value="Leucine-rich Repeat Variant"/>
    <property type="match status" value="2"/>
</dbReference>
<keyword evidence="4" id="KW-1185">Reference proteome</keyword>
<comment type="caution">
    <text evidence="3">The sequence shown here is derived from an EMBL/GenBank/DDBJ whole genome shotgun (WGS) entry which is preliminary data.</text>
</comment>
<dbReference type="SUPFAM" id="SSF48371">
    <property type="entry name" value="ARM repeat"/>
    <property type="match status" value="2"/>
</dbReference>
<proteinExistence type="predicted"/>
<gene>
    <name evidence="3" type="ORF">ACEZDJ_40325</name>
</gene>
<dbReference type="PANTHER" id="PTHR46844">
    <property type="entry name" value="SLR5058 PROTEIN"/>
    <property type="match status" value="1"/>
</dbReference>
<dbReference type="InterPro" id="IPR016024">
    <property type="entry name" value="ARM-type_fold"/>
</dbReference>
<evidence type="ECO:0000313" key="3">
    <source>
        <dbReference type="EMBL" id="MFC1407539.1"/>
    </source>
</evidence>
<dbReference type="Proteomes" id="UP001592528">
    <property type="component" value="Unassembled WGS sequence"/>
</dbReference>
<dbReference type="EMBL" id="JBHEZZ010000049">
    <property type="protein sequence ID" value="MFC1407539.1"/>
    <property type="molecule type" value="Genomic_DNA"/>
</dbReference>
<dbReference type="Pfam" id="PF05729">
    <property type="entry name" value="NACHT"/>
    <property type="match status" value="1"/>
</dbReference>